<dbReference type="PROSITE" id="PS50966">
    <property type="entry name" value="ZF_SWIM"/>
    <property type="match status" value="2"/>
</dbReference>
<protein>
    <submittedName>
        <fullName evidence="2">SWIM zinc finger family protein</fullName>
    </submittedName>
</protein>
<feature type="domain" description="SWIM-type" evidence="1">
    <location>
        <begin position="55"/>
        <end position="89"/>
    </location>
</feature>
<name>A0A7W3EDN2_ESCFE</name>
<dbReference type="Proteomes" id="UP000510927">
    <property type="component" value="Chromosome"/>
</dbReference>
<evidence type="ECO:0000313" key="2">
    <source>
        <dbReference type="EMBL" id="QLN01034.1"/>
    </source>
</evidence>
<evidence type="ECO:0000313" key="3">
    <source>
        <dbReference type="Proteomes" id="UP000510927"/>
    </source>
</evidence>
<dbReference type="InterPro" id="IPR007527">
    <property type="entry name" value="Znf_SWIM"/>
</dbReference>
<feature type="domain" description="SWIM-type" evidence="1">
    <location>
        <begin position="151"/>
        <end position="185"/>
    </location>
</feature>
<sequence>MNSLRPELLELTPQALTALSNAGFVKRSLKELENGNVPEISHENGALIATFSDGVRTRLANSQALKEAQCSCGASGMCRHRVMLVLSYQRLCATAQPTEKEEEWDPAIWQEELATLPNTTRKRAQALVAKGITIELFCTPGEIPSARLPMSDVRFYSRSSIRFARCDCIEGMLCEHVVLAVQAFVEAKNQQAEFTHLIWQMHSEHVTSSDDLFSSDEGKACRQYVQQLSQALWLGGISQPSIHYEAAFSRAQQAAERCNWRWVSESLRQLRASVDAFHARASHYHAGKCLCQLAALTSRLNSAQEIARRDSLGEVPPIPWRTVVGAGIAGEAKLDHLRLVSLGMRCWQDNERYGLRIWFTDPDTGSILHLSRSWPRSEQDNSPAAKRRLFSFQAGALAGGQIVSQAAKRSADGELLLATRNRLSSVVPLSPDAWQMLSAPLRQPGIVALREYLRQRPPAAIRPLNQVDNLFILPVEECISLGWDSSRQTLDAQVISGEGEDNVLTLSLPASASAPFAVERMAALLQQTEDPVSLVSGFINFAEGQLTLEPRVMMTQTRAWALDAETAPVAPLPSDNVLPVPSSAHKLLERCQSLLIQVLHNGWRYQERSLMNQAEMLTNELAAFGFSRLAHLLHQLQQTEEEKRSAILNNSVLLYEHLVLLLADLPDKPLN</sequence>
<dbReference type="RefSeq" id="WP_181202647.1">
    <property type="nucleotide sequence ID" value="NZ_CP055675.1"/>
</dbReference>
<accession>A0A7W3EDN2</accession>
<dbReference type="Pfam" id="PF04434">
    <property type="entry name" value="SWIM"/>
    <property type="match status" value="2"/>
</dbReference>
<reference evidence="2 3" key="1">
    <citation type="submission" date="2020-06" db="EMBL/GenBank/DDBJ databases">
        <title>REHAB project genomes.</title>
        <authorList>
            <person name="Shaw L.P."/>
        </authorList>
    </citation>
    <scope>NUCLEOTIDE SEQUENCE [LARGE SCALE GENOMIC DNA]</scope>
    <source>
        <strain evidence="2 3">RHB28-C13</strain>
    </source>
</reference>
<dbReference type="AlphaFoldDB" id="A0A7W3EDN2"/>
<proteinExistence type="predicted"/>
<dbReference type="EMBL" id="CP055675">
    <property type="protein sequence ID" value="QLN01034.1"/>
    <property type="molecule type" value="Genomic_DNA"/>
</dbReference>
<evidence type="ECO:0000259" key="1">
    <source>
        <dbReference type="PROSITE" id="PS50966"/>
    </source>
</evidence>
<organism evidence="2 3">
    <name type="scientific">Escherichia fergusonii</name>
    <dbReference type="NCBI Taxonomy" id="564"/>
    <lineage>
        <taxon>Bacteria</taxon>
        <taxon>Pseudomonadati</taxon>
        <taxon>Pseudomonadota</taxon>
        <taxon>Gammaproteobacteria</taxon>
        <taxon>Enterobacterales</taxon>
        <taxon>Enterobacteriaceae</taxon>
        <taxon>Escherichia</taxon>
    </lineage>
</organism>
<dbReference type="GO" id="GO:0008270">
    <property type="term" value="F:zinc ion binding"/>
    <property type="evidence" value="ECO:0007669"/>
    <property type="project" value="InterPro"/>
</dbReference>
<gene>
    <name evidence="2" type="ORF">HVY52_14945</name>
</gene>